<evidence type="ECO:0000313" key="5">
    <source>
        <dbReference type="EMBL" id="QOV91667.1"/>
    </source>
</evidence>
<dbReference type="PROSITE" id="PS00732">
    <property type="entry name" value="RIBOSOMAL_S16"/>
    <property type="match status" value="1"/>
</dbReference>
<dbReference type="GO" id="GO:0015935">
    <property type="term" value="C:small ribosomal subunit"/>
    <property type="evidence" value="ECO:0007669"/>
    <property type="project" value="TreeGrafter"/>
</dbReference>
<gene>
    <name evidence="3 5" type="primary">rpsP</name>
    <name evidence="5" type="ORF">IPV69_10005</name>
</gene>
<evidence type="ECO:0000256" key="2">
    <source>
        <dbReference type="ARBA" id="ARBA00023274"/>
    </source>
</evidence>
<protein>
    <recommendedName>
        <fullName evidence="3">Small ribosomal subunit protein bS16</fullName>
    </recommendedName>
</protein>
<dbReference type="InterPro" id="IPR000307">
    <property type="entry name" value="Ribosomal_bS16"/>
</dbReference>
<dbReference type="InterPro" id="IPR023803">
    <property type="entry name" value="Ribosomal_bS16_dom_sf"/>
</dbReference>
<dbReference type="RefSeq" id="WP_206294970.1">
    <property type="nucleotide sequence ID" value="NZ_CP063458.1"/>
</dbReference>
<dbReference type="InterPro" id="IPR020592">
    <property type="entry name" value="Ribosomal_bS16_CS"/>
</dbReference>
<accession>A0A7M2X1N2</accession>
<keyword evidence="1 3" id="KW-0689">Ribosomal protein</keyword>
<dbReference type="GO" id="GO:0005737">
    <property type="term" value="C:cytoplasm"/>
    <property type="evidence" value="ECO:0007669"/>
    <property type="project" value="UniProtKB-ARBA"/>
</dbReference>
<evidence type="ECO:0000256" key="4">
    <source>
        <dbReference type="SAM" id="MobiDB-lite"/>
    </source>
</evidence>
<sequence>MAVKLRLKRMGRKNHSFYRLNAMDSRSPRDGRVIEELGHYDPHHKDKDKQFVANVDRCKYWLDTGAIPSETVSSLLKKKGLEHAGLRLPKPGKPKAAPAAKEAK</sequence>
<dbReference type="Pfam" id="PF00886">
    <property type="entry name" value="Ribosomal_S16"/>
    <property type="match status" value="1"/>
</dbReference>
<organism evidence="5 6">
    <name type="scientific">Humisphaera borealis</name>
    <dbReference type="NCBI Taxonomy" id="2807512"/>
    <lineage>
        <taxon>Bacteria</taxon>
        <taxon>Pseudomonadati</taxon>
        <taxon>Planctomycetota</taxon>
        <taxon>Phycisphaerae</taxon>
        <taxon>Tepidisphaerales</taxon>
        <taxon>Tepidisphaeraceae</taxon>
        <taxon>Humisphaera</taxon>
    </lineage>
</organism>
<dbReference type="GO" id="GO:0003735">
    <property type="term" value="F:structural constituent of ribosome"/>
    <property type="evidence" value="ECO:0007669"/>
    <property type="project" value="InterPro"/>
</dbReference>
<dbReference type="Gene3D" id="3.30.1320.10">
    <property type="match status" value="1"/>
</dbReference>
<feature type="compositionally biased region" description="Low complexity" evidence="4">
    <location>
        <begin position="94"/>
        <end position="104"/>
    </location>
</feature>
<keyword evidence="6" id="KW-1185">Reference proteome</keyword>
<evidence type="ECO:0000256" key="3">
    <source>
        <dbReference type="HAMAP-Rule" id="MF_00385"/>
    </source>
</evidence>
<keyword evidence="2 3" id="KW-0687">Ribonucleoprotein</keyword>
<dbReference type="EMBL" id="CP063458">
    <property type="protein sequence ID" value="QOV91667.1"/>
    <property type="molecule type" value="Genomic_DNA"/>
</dbReference>
<dbReference type="NCBIfam" id="TIGR00002">
    <property type="entry name" value="S16"/>
    <property type="match status" value="1"/>
</dbReference>
<dbReference type="SUPFAM" id="SSF54565">
    <property type="entry name" value="Ribosomal protein S16"/>
    <property type="match status" value="1"/>
</dbReference>
<reference evidence="5 6" key="1">
    <citation type="submission" date="2020-10" db="EMBL/GenBank/DDBJ databases">
        <title>Wide distribution of Phycisphaera-like planctomycetes from WD2101 soil group in peatlands and genome analysis of the first cultivated representative.</title>
        <authorList>
            <person name="Dedysh S.N."/>
            <person name="Beletsky A.V."/>
            <person name="Ivanova A."/>
            <person name="Kulichevskaya I.S."/>
            <person name="Suzina N.E."/>
            <person name="Philippov D.A."/>
            <person name="Rakitin A.L."/>
            <person name="Mardanov A.V."/>
            <person name="Ravin N.V."/>
        </authorList>
    </citation>
    <scope>NUCLEOTIDE SEQUENCE [LARGE SCALE GENOMIC DNA]</scope>
    <source>
        <strain evidence="5 6">M1803</strain>
    </source>
</reference>
<dbReference type="GO" id="GO:0006412">
    <property type="term" value="P:translation"/>
    <property type="evidence" value="ECO:0007669"/>
    <property type="project" value="UniProtKB-UniRule"/>
</dbReference>
<name>A0A7M2X1N2_9BACT</name>
<dbReference type="PANTHER" id="PTHR12919">
    <property type="entry name" value="30S RIBOSOMAL PROTEIN S16"/>
    <property type="match status" value="1"/>
</dbReference>
<dbReference type="HAMAP" id="MF_00385">
    <property type="entry name" value="Ribosomal_bS16"/>
    <property type="match status" value="1"/>
</dbReference>
<dbReference type="Proteomes" id="UP000593765">
    <property type="component" value="Chromosome"/>
</dbReference>
<comment type="similarity">
    <text evidence="3">Belongs to the bacterial ribosomal protein bS16 family.</text>
</comment>
<feature type="region of interest" description="Disordered" evidence="4">
    <location>
        <begin position="81"/>
        <end position="104"/>
    </location>
</feature>
<dbReference type="KEGG" id="hbs:IPV69_10005"/>
<evidence type="ECO:0000256" key="1">
    <source>
        <dbReference type="ARBA" id="ARBA00022980"/>
    </source>
</evidence>
<evidence type="ECO:0000313" key="6">
    <source>
        <dbReference type="Proteomes" id="UP000593765"/>
    </source>
</evidence>
<dbReference type="PANTHER" id="PTHR12919:SF20">
    <property type="entry name" value="SMALL RIBOSOMAL SUBUNIT PROTEIN BS16M"/>
    <property type="match status" value="1"/>
</dbReference>
<dbReference type="AlphaFoldDB" id="A0A7M2X1N2"/>
<proteinExistence type="inferred from homology"/>